<reference evidence="1 2" key="2">
    <citation type="journal article" date="2018" name="New Phytol.">
        <title>High intraspecific genome diversity in the model arbuscular mycorrhizal symbiont Rhizophagus irregularis.</title>
        <authorList>
            <person name="Chen E.C.H."/>
            <person name="Morin E."/>
            <person name="Beaudet D."/>
            <person name="Noel J."/>
            <person name="Yildirir G."/>
            <person name="Ndikumana S."/>
            <person name="Charron P."/>
            <person name="St-Onge C."/>
            <person name="Giorgi J."/>
            <person name="Kruger M."/>
            <person name="Marton T."/>
            <person name="Ropars J."/>
            <person name="Grigoriev I.V."/>
            <person name="Hainaut M."/>
            <person name="Henrissat B."/>
            <person name="Roux C."/>
            <person name="Martin F."/>
            <person name="Corradi N."/>
        </authorList>
    </citation>
    <scope>NUCLEOTIDE SEQUENCE [LARGE SCALE GENOMIC DNA]</scope>
    <source>
        <strain evidence="1 2">DAOM 197198</strain>
    </source>
</reference>
<proteinExistence type="predicted"/>
<protein>
    <submittedName>
        <fullName evidence="1">Uncharacterized protein</fullName>
    </submittedName>
</protein>
<keyword evidence="2" id="KW-1185">Reference proteome</keyword>
<dbReference type="AlphaFoldDB" id="A0A2P4QDZ9"/>
<gene>
    <name evidence="1" type="ORF">GLOIN_2v1838447</name>
</gene>
<evidence type="ECO:0000313" key="1">
    <source>
        <dbReference type="EMBL" id="POG75865.1"/>
    </source>
</evidence>
<dbReference type="VEuPathDB" id="FungiDB:RhiirFUN_010898"/>
<accession>A0A2P4QDZ9</accession>
<comment type="caution">
    <text evidence="1">The sequence shown here is derived from an EMBL/GenBank/DDBJ whole genome shotgun (WGS) entry which is preliminary data.</text>
</comment>
<name>A0A2P4QDZ9_RHIID</name>
<sequence length="235" mass="26695">MKTPPSKDGLRDRTTVLIICGFWGPTIVNVSCIKQKNNNILILYTKKTAVLKKTVGLVDPSDDHEDRKTDDHLYRQGSQMNHNVPNNIDNSGFVGNGYPNLQPLPNINSNATTNYPTTFTTFDSQFPSPPLDFQTEFETPGLKININITQYQHQQQNFLNNSVMFPNTTEASASFSYAQCIGNLAQQFISSPQSETFRTFSFEFSGFKIKITVEPTSNPMFQREQQYNYPQQQNQ</sequence>
<organism evidence="1 2">
    <name type="scientific">Rhizophagus irregularis (strain DAOM 181602 / DAOM 197198 / MUCL 43194)</name>
    <name type="common">Arbuscular mycorrhizal fungus</name>
    <name type="synonym">Glomus intraradices</name>
    <dbReference type="NCBI Taxonomy" id="747089"/>
    <lineage>
        <taxon>Eukaryota</taxon>
        <taxon>Fungi</taxon>
        <taxon>Fungi incertae sedis</taxon>
        <taxon>Mucoromycota</taxon>
        <taxon>Glomeromycotina</taxon>
        <taxon>Glomeromycetes</taxon>
        <taxon>Glomerales</taxon>
        <taxon>Glomeraceae</taxon>
        <taxon>Rhizophagus</taxon>
    </lineage>
</organism>
<dbReference type="EMBL" id="AUPC02000056">
    <property type="protein sequence ID" value="POG75865.1"/>
    <property type="molecule type" value="Genomic_DNA"/>
</dbReference>
<evidence type="ECO:0000313" key="2">
    <source>
        <dbReference type="Proteomes" id="UP000018888"/>
    </source>
</evidence>
<reference evidence="1 2" key="1">
    <citation type="journal article" date="2013" name="Proc. Natl. Acad. Sci. U.S.A.">
        <title>Genome of an arbuscular mycorrhizal fungus provides insight into the oldest plant symbiosis.</title>
        <authorList>
            <person name="Tisserant E."/>
            <person name="Malbreil M."/>
            <person name="Kuo A."/>
            <person name="Kohler A."/>
            <person name="Symeonidi A."/>
            <person name="Balestrini R."/>
            <person name="Charron P."/>
            <person name="Duensing N."/>
            <person name="Frei Dit Frey N."/>
            <person name="Gianinazzi-Pearson V."/>
            <person name="Gilbert L.B."/>
            <person name="Handa Y."/>
            <person name="Herr J.R."/>
            <person name="Hijri M."/>
            <person name="Koul R."/>
            <person name="Kawaguchi M."/>
            <person name="Krajinski F."/>
            <person name="Lammers P.J."/>
            <person name="Masclaux F.G."/>
            <person name="Murat C."/>
            <person name="Morin E."/>
            <person name="Ndikumana S."/>
            <person name="Pagni M."/>
            <person name="Petitpierre D."/>
            <person name="Requena N."/>
            <person name="Rosikiewicz P."/>
            <person name="Riley R."/>
            <person name="Saito K."/>
            <person name="San Clemente H."/>
            <person name="Shapiro H."/>
            <person name="van Tuinen D."/>
            <person name="Becard G."/>
            <person name="Bonfante P."/>
            <person name="Paszkowski U."/>
            <person name="Shachar-Hill Y.Y."/>
            <person name="Tuskan G.A."/>
            <person name="Young P.W."/>
            <person name="Sanders I.R."/>
            <person name="Henrissat B."/>
            <person name="Rensing S.A."/>
            <person name="Grigoriev I.V."/>
            <person name="Corradi N."/>
            <person name="Roux C."/>
            <person name="Martin F."/>
        </authorList>
    </citation>
    <scope>NUCLEOTIDE SEQUENCE [LARGE SCALE GENOMIC DNA]</scope>
    <source>
        <strain evidence="1 2">DAOM 197198</strain>
    </source>
</reference>
<dbReference type="Proteomes" id="UP000018888">
    <property type="component" value="Unassembled WGS sequence"/>
</dbReference>